<evidence type="ECO:0000256" key="5">
    <source>
        <dbReference type="ARBA" id="ARBA00022840"/>
    </source>
</evidence>
<dbReference type="GO" id="GO:0004674">
    <property type="term" value="F:protein serine/threonine kinase activity"/>
    <property type="evidence" value="ECO:0007669"/>
    <property type="project" value="UniProtKB-KW"/>
</dbReference>
<evidence type="ECO:0000313" key="9">
    <source>
        <dbReference type="EMBL" id="ABO97998.1"/>
    </source>
</evidence>
<evidence type="ECO:0000256" key="7">
    <source>
        <dbReference type="RuleBase" id="RU000304"/>
    </source>
</evidence>
<accession>A4S284</accession>
<dbReference type="Pfam" id="PF00069">
    <property type="entry name" value="Pkinase"/>
    <property type="match status" value="1"/>
</dbReference>
<evidence type="ECO:0000256" key="4">
    <source>
        <dbReference type="ARBA" id="ARBA00022777"/>
    </source>
</evidence>
<dbReference type="PROSITE" id="PS50011">
    <property type="entry name" value="PROTEIN_KINASE_DOM"/>
    <property type="match status" value="1"/>
</dbReference>
<evidence type="ECO:0000256" key="1">
    <source>
        <dbReference type="ARBA" id="ARBA00022527"/>
    </source>
</evidence>
<dbReference type="SMART" id="SM00220">
    <property type="entry name" value="S_TKc"/>
    <property type="match status" value="1"/>
</dbReference>
<dbReference type="STRING" id="436017.A4S284"/>
<evidence type="ECO:0000256" key="3">
    <source>
        <dbReference type="ARBA" id="ARBA00022741"/>
    </source>
</evidence>
<dbReference type="AlphaFoldDB" id="A4S284"/>
<sequence length="383" mass="43673">MEKKTTRARAGRANDADGHLRYALGDALTNEYKIISLLGEGTFGRVLECWDAISERRCAIKVIRNVQKYRDAAMVEIEVLKTLAEGDASRRDGERFNCIALRRAFDYQGHVCMVFDKCGPSLYDFLRSNRYKPFHPKTVQSFCEQTLVAVRYLHTLGLVHTDLKPENILLMSSSYLENATYRVPVDHTIRLIDFGSTTFVERHHSAVVSTRHYRAPEIILGLGWSYPCDMWSIGCIMIELLTGEALFQTHDNLEHLAMMQHALESAIPVAVARRAPKDKHSEFFTTNGSLNWPNDQTDNESYAALGKTGIVRNLIDKQLAGEARELFYDLISRLLNFDPKRRLTSNQAVAHPFFSVNLDQMDWKINTRNGSQLRPKSLEKSRS</sequence>
<dbReference type="RefSeq" id="XP_001419705.1">
    <property type="nucleotide sequence ID" value="XM_001419668.1"/>
</dbReference>
<dbReference type="KEGG" id="olu:OSTLU_50484"/>
<feature type="binding site" evidence="6">
    <location>
        <position position="61"/>
    </location>
    <ligand>
        <name>ATP</name>
        <dbReference type="ChEBI" id="CHEBI:30616"/>
    </ligand>
</feature>
<dbReference type="Gene3D" id="1.10.510.10">
    <property type="entry name" value="Transferase(Phosphotransferase) domain 1"/>
    <property type="match status" value="1"/>
</dbReference>
<dbReference type="EMBL" id="CP000589">
    <property type="protein sequence ID" value="ABO97998.1"/>
    <property type="molecule type" value="Genomic_DNA"/>
</dbReference>
<dbReference type="GO" id="GO:0005524">
    <property type="term" value="F:ATP binding"/>
    <property type="evidence" value="ECO:0007669"/>
    <property type="project" value="UniProtKB-UniRule"/>
</dbReference>
<gene>
    <name evidence="9" type="ORF">OSTLU_50484</name>
</gene>
<dbReference type="InterPro" id="IPR011009">
    <property type="entry name" value="Kinase-like_dom_sf"/>
</dbReference>
<dbReference type="CDD" id="cd14134">
    <property type="entry name" value="PKc_CLK"/>
    <property type="match status" value="1"/>
</dbReference>
<reference evidence="9 10" key="1">
    <citation type="journal article" date="2007" name="Proc. Natl. Acad. Sci. U.S.A.">
        <title>The tiny eukaryote Ostreococcus provides genomic insights into the paradox of plankton speciation.</title>
        <authorList>
            <person name="Palenik B."/>
            <person name="Grimwood J."/>
            <person name="Aerts A."/>
            <person name="Rouze P."/>
            <person name="Salamov A."/>
            <person name="Putnam N."/>
            <person name="Dupont C."/>
            <person name="Jorgensen R."/>
            <person name="Derelle E."/>
            <person name="Rombauts S."/>
            <person name="Zhou K."/>
            <person name="Otillar R."/>
            <person name="Merchant S.S."/>
            <person name="Podell S."/>
            <person name="Gaasterland T."/>
            <person name="Napoli C."/>
            <person name="Gendler K."/>
            <person name="Manuell A."/>
            <person name="Tai V."/>
            <person name="Vallon O."/>
            <person name="Piganeau G."/>
            <person name="Jancek S."/>
            <person name="Heijde M."/>
            <person name="Jabbari K."/>
            <person name="Bowler C."/>
            <person name="Lohr M."/>
            <person name="Robbens S."/>
            <person name="Werner G."/>
            <person name="Dubchak I."/>
            <person name="Pazour G.J."/>
            <person name="Ren Q."/>
            <person name="Paulsen I."/>
            <person name="Delwiche C."/>
            <person name="Schmutz J."/>
            <person name="Rokhsar D."/>
            <person name="Van de Peer Y."/>
            <person name="Moreau H."/>
            <person name="Grigoriev I.V."/>
        </authorList>
    </citation>
    <scope>NUCLEOTIDE SEQUENCE [LARGE SCALE GENOMIC DNA]</scope>
    <source>
        <strain evidence="9 10">CCE9901</strain>
    </source>
</reference>
<evidence type="ECO:0000256" key="2">
    <source>
        <dbReference type="ARBA" id="ARBA00022679"/>
    </source>
</evidence>
<dbReference type="SUPFAM" id="SSF56112">
    <property type="entry name" value="Protein kinase-like (PK-like)"/>
    <property type="match status" value="1"/>
</dbReference>
<dbReference type="InterPro" id="IPR008271">
    <property type="entry name" value="Ser/Thr_kinase_AS"/>
</dbReference>
<dbReference type="HOGENOM" id="CLU_000288_5_16_1"/>
<keyword evidence="4" id="KW-0418">Kinase</keyword>
<feature type="domain" description="Protein kinase" evidence="8">
    <location>
        <begin position="32"/>
        <end position="354"/>
    </location>
</feature>
<dbReference type="InterPro" id="IPR000719">
    <property type="entry name" value="Prot_kinase_dom"/>
</dbReference>
<dbReference type="Gene3D" id="3.30.200.20">
    <property type="entry name" value="Phosphorylase Kinase, domain 1"/>
    <property type="match status" value="1"/>
</dbReference>
<dbReference type="InterPro" id="IPR051175">
    <property type="entry name" value="CLK_kinases"/>
</dbReference>
<keyword evidence="3 6" id="KW-0547">Nucleotide-binding</keyword>
<dbReference type="GO" id="GO:0005634">
    <property type="term" value="C:nucleus"/>
    <property type="evidence" value="ECO:0007669"/>
    <property type="project" value="TreeGrafter"/>
</dbReference>
<dbReference type="PANTHER" id="PTHR45646:SF11">
    <property type="entry name" value="SERINE_THREONINE-PROTEIN KINASE DOA"/>
    <property type="match status" value="1"/>
</dbReference>
<dbReference type="Proteomes" id="UP000001568">
    <property type="component" value="Chromosome 9"/>
</dbReference>
<dbReference type="InterPro" id="IPR017441">
    <property type="entry name" value="Protein_kinase_ATP_BS"/>
</dbReference>
<keyword evidence="5 6" id="KW-0067">ATP-binding</keyword>
<evidence type="ECO:0000259" key="8">
    <source>
        <dbReference type="PROSITE" id="PS50011"/>
    </source>
</evidence>
<comment type="similarity">
    <text evidence="7">Belongs to the protein kinase superfamily.</text>
</comment>
<dbReference type="PROSITE" id="PS00108">
    <property type="entry name" value="PROTEIN_KINASE_ST"/>
    <property type="match status" value="1"/>
</dbReference>
<organism evidence="9 10">
    <name type="scientific">Ostreococcus lucimarinus (strain CCE9901)</name>
    <dbReference type="NCBI Taxonomy" id="436017"/>
    <lineage>
        <taxon>Eukaryota</taxon>
        <taxon>Viridiplantae</taxon>
        <taxon>Chlorophyta</taxon>
        <taxon>Mamiellophyceae</taxon>
        <taxon>Mamiellales</taxon>
        <taxon>Bathycoccaceae</taxon>
        <taxon>Ostreococcus</taxon>
    </lineage>
</organism>
<name>A4S284_OSTLU</name>
<dbReference type="eggNOG" id="KOG0671">
    <property type="taxonomic scope" value="Eukaryota"/>
</dbReference>
<evidence type="ECO:0000313" key="10">
    <source>
        <dbReference type="Proteomes" id="UP000001568"/>
    </source>
</evidence>
<proteinExistence type="inferred from homology"/>
<keyword evidence="2" id="KW-0808">Transferase</keyword>
<dbReference type="OMA" id="HENGYHN"/>
<dbReference type="GeneID" id="5003911"/>
<dbReference type="PROSITE" id="PS00107">
    <property type="entry name" value="PROTEIN_KINASE_ATP"/>
    <property type="match status" value="1"/>
</dbReference>
<keyword evidence="10" id="KW-1185">Reference proteome</keyword>
<dbReference type="PANTHER" id="PTHR45646">
    <property type="entry name" value="SERINE/THREONINE-PROTEIN KINASE DOA-RELATED"/>
    <property type="match status" value="1"/>
</dbReference>
<protein>
    <recommendedName>
        <fullName evidence="8">Protein kinase domain-containing protein</fullName>
    </recommendedName>
</protein>
<keyword evidence="1 7" id="KW-0723">Serine/threonine-protein kinase</keyword>
<evidence type="ECO:0000256" key="6">
    <source>
        <dbReference type="PROSITE-ProRule" id="PRU10141"/>
    </source>
</evidence>
<dbReference type="Gramene" id="ABO97998">
    <property type="protein sequence ID" value="ABO97998"/>
    <property type="gene ID" value="OSTLU_50484"/>
</dbReference>
<dbReference type="OrthoDB" id="283111at2759"/>